<name>A0A2S0JWZ2_LYSSH</name>
<dbReference type="Proteomes" id="UP000238825">
    <property type="component" value="Chromosome"/>
</dbReference>
<accession>A0A2S0JWZ2</accession>
<reference evidence="2 4" key="1">
    <citation type="submission" date="2017-03" db="EMBL/GenBank/DDBJ databases">
        <title>The whole genome sequencing and assembly of Lysinibacillus sphaericus DSM 28T strain.</title>
        <authorList>
            <person name="Lee Y.-J."/>
            <person name="Yi H."/>
            <person name="Bahn Y.-S."/>
            <person name="Kim J.F."/>
            <person name="Lee D.-W."/>
        </authorList>
    </citation>
    <scope>NUCLEOTIDE SEQUENCE [LARGE SCALE GENOMIC DNA]</scope>
    <source>
        <strain evidence="2 4">DSM 28</strain>
    </source>
</reference>
<dbReference type="Pfam" id="PF10991">
    <property type="entry name" value="Enc34_ssDNA-bd"/>
    <property type="match status" value="1"/>
</dbReference>
<dbReference type="EMBL" id="UFSZ01000001">
    <property type="protein sequence ID" value="SUV18718.1"/>
    <property type="molecule type" value="Genomic_DNA"/>
</dbReference>
<evidence type="ECO:0000313" key="5">
    <source>
        <dbReference type="Proteomes" id="UP000255295"/>
    </source>
</evidence>
<sequence length="270" mass="28929">MTNQNPTRVVTGEVRLSYVNLLRPRETQSGAMKFSTTLLIPKSDFATVQRINAAIEAAKQIGKTKVWNGVIPPMVAIPLHDGDGVKPSDGMPFGDECKGHWVLSTSSGADQPPKIVDINLNPVIDPTEVYSGMYARVAINFAPYAQAGKKGVGCYLSTNVQKTRDGEPLGASAPAAADDFGQGLGGAPGVQVDPAQLPFNQPQYSQQPPAQPGYGQYPQYQQQQPPMQQGYGQQHPMPQQGYGQQQQQPAPQQQQFDPITGAPIGGVYGL</sequence>
<dbReference type="EMBL" id="CP019980">
    <property type="protein sequence ID" value="AVK95589.1"/>
    <property type="molecule type" value="Genomic_DNA"/>
</dbReference>
<feature type="region of interest" description="Disordered" evidence="1">
    <location>
        <begin position="166"/>
        <end position="270"/>
    </location>
</feature>
<feature type="compositionally biased region" description="Low complexity" evidence="1">
    <location>
        <begin position="201"/>
        <end position="255"/>
    </location>
</feature>
<proteinExistence type="predicted"/>
<dbReference type="SUPFAM" id="SSF50249">
    <property type="entry name" value="Nucleic acid-binding proteins"/>
    <property type="match status" value="1"/>
</dbReference>
<dbReference type="GeneID" id="48275453"/>
<dbReference type="InterPro" id="IPR012340">
    <property type="entry name" value="NA-bd_OB-fold"/>
</dbReference>
<evidence type="ECO:0000313" key="3">
    <source>
        <dbReference type="EMBL" id="SUV18718.1"/>
    </source>
</evidence>
<dbReference type="InterPro" id="IPR022595">
    <property type="entry name" value="Enc34_ssDNA-bd"/>
</dbReference>
<evidence type="ECO:0000313" key="2">
    <source>
        <dbReference type="EMBL" id="AVK95589.1"/>
    </source>
</evidence>
<organism evidence="2 4">
    <name type="scientific">Lysinibacillus sphaericus</name>
    <name type="common">Bacillus sphaericus</name>
    <dbReference type="NCBI Taxonomy" id="1421"/>
    <lineage>
        <taxon>Bacteria</taxon>
        <taxon>Bacillati</taxon>
        <taxon>Bacillota</taxon>
        <taxon>Bacilli</taxon>
        <taxon>Bacillales</taxon>
        <taxon>Bacillaceae</taxon>
        <taxon>Lysinibacillus</taxon>
    </lineage>
</organism>
<evidence type="ECO:0000256" key="1">
    <source>
        <dbReference type="SAM" id="MobiDB-lite"/>
    </source>
</evidence>
<dbReference type="Gene3D" id="2.40.50.140">
    <property type="entry name" value="Nucleic acid-binding proteins"/>
    <property type="match status" value="1"/>
</dbReference>
<gene>
    <name evidence="2" type="ORF">LS41612_04520</name>
    <name evidence="3" type="ORF">NCTC10338_03874</name>
</gene>
<dbReference type="AlphaFoldDB" id="A0A2S0JWZ2"/>
<evidence type="ECO:0000313" key="4">
    <source>
        <dbReference type="Proteomes" id="UP000238825"/>
    </source>
</evidence>
<dbReference type="Proteomes" id="UP000255295">
    <property type="component" value="Unassembled WGS sequence"/>
</dbReference>
<dbReference type="RefSeq" id="WP_024364774.1">
    <property type="nucleotide sequence ID" value="NZ_BJNS01000070.1"/>
</dbReference>
<reference evidence="3 5" key="2">
    <citation type="submission" date="2018-06" db="EMBL/GenBank/DDBJ databases">
        <authorList>
            <consortium name="Pathogen Informatics"/>
            <person name="Doyle S."/>
        </authorList>
    </citation>
    <scope>NUCLEOTIDE SEQUENCE [LARGE SCALE GENOMIC DNA]</scope>
    <source>
        <strain evidence="3 5">NCTC10338</strain>
    </source>
</reference>
<protein>
    <submittedName>
        <fullName evidence="3">Phage-associated protein</fullName>
    </submittedName>
</protein>